<evidence type="ECO:0000313" key="1">
    <source>
        <dbReference type="EMBL" id="MFD1544733.1"/>
    </source>
</evidence>
<dbReference type="Proteomes" id="UP001597097">
    <property type="component" value="Unassembled WGS sequence"/>
</dbReference>
<gene>
    <name evidence="1" type="ORF">ACFSJ0_47365</name>
</gene>
<evidence type="ECO:0008006" key="3">
    <source>
        <dbReference type="Google" id="ProtNLM"/>
    </source>
</evidence>
<evidence type="ECO:0000313" key="2">
    <source>
        <dbReference type="Proteomes" id="UP001597097"/>
    </source>
</evidence>
<dbReference type="EMBL" id="JBHUCM010000044">
    <property type="protein sequence ID" value="MFD1544733.1"/>
    <property type="molecule type" value="Genomic_DNA"/>
</dbReference>
<reference evidence="2" key="1">
    <citation type="journal article" date="2019" name="Int. J. Syst. Evol. Microbiol.">
        <title>The Global Catalogue of Microorganisms (GCM) 10K type strain sequencing project: providing services to taxonomists for standard genome sequencing and annotation.</title>
        <authorList>
            <consortium name="The Broad Institute Genomics Platform"/>
            <consortium name="The Broad Institute Genome Sequencing Center for Infectious Disease"/>
            <person name="Wu L."/>
            <person name="Ma J."/>
        </authorList>
    </citation>
    <scope>NUCLEOTIDE SEQUENCE [LARGE SCALE GENOMIC DNA]</scope>
    <source>
        <strain evidence="2">CGMCC 1.15399</strain>
    </source>
</reference>
<proteinExistence type="predicted"/>
<name>A0ABW4GPI3_9ACTN</name>
<organism evidence="1 2">
    <name type="scientific">Nonomuraea guangzhouensis</name>
    <dbReference type="NCBI Taxonomy" id="1291555"/>
    <lineage>
        <taxon>Bacteria</taxon>
        <taxon>Bacillati</taxon>
        <taxon>Actinomycetota</taxon>
        <taxon>Actinomycetes</taxon>
        <taxon>Streptosporangiales</taxon>
        <taxon>Streptosporangiaceae</taxon>
        <taxon>Nonomuraea</taxon>
    </lineage>
</organism>
<comment type="caution">
    <text evidence="1">The sequence shown here is derived from an EMBL/GenBank/DDBJ whole genome shotgun (WGS) entry which is preliminary data.</text>
</comment>
<accession>A0ABW4GPI3</accession>
<dbReference type="RefSeq" id="WP_219529458.1">
    <property type="nucleotide sequence ID" value="NZ_JAHKRM010000006.1"/>
</dbReference>
<sequence>MRKTWFIAGAAGGLGRHLAGTALAAGHDVLAADIDADGLSELKATALTGDSAGRLLTTELDLTDGPTVDRAV</sequence>
<protein>
    <recommendedName>
        <fullName evidence="3">SDR family NAD(P)-dependent oxidoreductase</fullName>
    </recommendedName>
</protein>
<keyword evidence="2" id="KW-1185">Reference proteome</keyword>